<dbReference type="NCBIfam" id="TIGR03164">
    <property type="entry name" value="UHCUDC"/>
    <property type="match status" value="1"/>
</dbReference>
<dbReference type="OrthoDB" id="10265230at2759"/>
<evidence type="ECO:0000256" key="13">
    <source>
        <dbReference type="ARBA" id="ARBA00030624"/>
    </source>
</evidence>
<dbReference type="InterPro" id="IPR036817">
    <property type="entry name" value="Transthyretin/HIU_hydrolase_sf"/>
</dbReference>
<dbReference type="PROSITE" id="PS00769">
    <property type="entry name" value="TRANSTHYRETIN_2"/>
    <property type="match status" value="1"/>
</dbReference>
<evidence type="ECO:0000256" key="10">
    <source>
        <dbReference type="ARBA" id="ARBA00022793"/>
    </source>
</evidence>
<dbReference type="Gene3D" id="1.10.3330.10">
    <property type="entry name" value="Oxo-4-hydroxy-4-carboxy-5-ureidoimidazoline decarboxylase"/>
    <property type="match status" value="1"/>
</dbReference>
<dbReference type="InterPro" id="IPR014306">
    <property type="entry name" value="Hydroxyisourate_hydrolase"/>
</dbReference>
<accession>A0A1E7ETS4</accession>
<comment type="subunit">
    <text evidence="6">Homotetramer.</text>
</comment>
<keyword evidence="18" id="KW-1185">Reference proteome</keyword>
<keyword evidence="9" id="KW-0659">Purine metabolism</keyword>
<evidence type="ECO:0000256" key="5">
    <source>
        <dbReference type="ARBA" id="ARBA00005793"/>
    </source>
</evidence>
<dbReference type="GO" id="GO:0051997">
    <property type="term" value="F:2-oxo-4-hydroxy-4-carboxy-5-ureidoimidazoline decarboxylase activity"/>
    <property type="evidence" value="ECO:0007669"/>
    <property type="project" value="UniProtKB-EC"/>
</dbReference>
<dbReference type="InterPro" id="IPR036778">
    <property type="entry name" value="OHCU_decarboxylase_sf"/>
</dbReference>
<evidence type="ECO:0000256" key="1">
    <source>
        <dbReference type="ARBA" id="ARBA00001043"/>
    </source>
</evidence>
<dbReference type="PANTHER" id="PTHR43466:SF1">
    <property type="entry name" value="2-OXO-4-HYDROXY-4-CARBOXY-5-UREIDOIMIDAZOLINE DECARBOXYLASE-RELATED"/>
    <property type="match status" value="1"/>
</dbReference>
<keyword evidence="11" id="KW-0378">Hydrolase</keyword>
<evidence type="ECO:0000256" key="3">
    <source>
        <dbReference type="ARBA" id="ARBA00002506"/>
    </source>
</evidence>
<dbReference type="InterPro" id="IPR017580">
    <property type="entry name" value="OHCU_decarboxylase-1"/>
</dbReference>
<feature type="domain" description="Transthyretin/hydroxyisourate hydrolase" evidence="15">
    <location>
        <begin position="179"/>
        <end position="293"/>
    </location>
</feature>
<dbReference type="InterPro" id="IPR018020">
    <property type="entry name" value="OHCU_decarboxylase"/>
</dbReference>
<evidence type="ECO:0000256" key="12">
    <source>
        <dbReference type="ARBA" id="ARBA00023239"/>
    </source>
</evidence>
<dbReference type="NCBIfam" id="TIGR02962">
    <property type="entry name" value="hdxy_isourate"/>
    <property type="match status" value="1"/>
</dbReference>
<dbReference type="Pfam" id="PF00576">
    <property type="entry name" value="Transthyretin"/>
    <property type="match status" value="1"/>
</dbReference>
<dbReference type="PANTHER" id="PTHR43466">
    <property type="entry name" value="2-OXO-4-HYDROXY-4-CARBOXY-5-UREIDOIMIDAZOLINE DECARBOXYLASE-RELATED"/>
    <property type="match status" value="1"/>
</dbReference>
<comment type="catalytic activity">
    <reaction evidence="2">
        <text>5-hydroxy-2-oxo-4-ureido-2,5-dihydro-1H-imidazole-5-carboxylate + H(+) = (S)-allantoin + CO2</text>
        <dbReference type="Rhea" id="RHEA:26301"/>
        <dbReference type="ChEBI" id="CHEBI:15378"/>
        <dbReference type="ChEBI" id="CHEBI:15678"/>
        <dbReference type="ChEBI" id="CHEBI:16526"/>
        <dbReference type="ChEBI" id="CHEBI:58639"/>
        <dbReference type="EC" id="4.1.1.97"/>
    </reaction>
</comment>
<dbReference type="GO" id="GO:0005777">
    <property type="term" value="C:peroxisome"/>
    <property type="evidence" value="ECO:0007669"/>
    <property type="project" value="TreeGrafter"/>
</dbReference>
<dbReference type="EC" id="3.5.2.17" evidence="8"/>
<comment type="similarity">
    <text evidence="5">Belongs to the OHCU decarboxylase family.</text>
</comment>
<dbReference type="AlphaFoldDB" id="A0A1E7ETS4"/>
<evidence type="ECO:0000256" key="14">
    <source>
        <dbReference type="ARBA" id="ARBA00032116"/>
    </source>
</evidence>
<dbReference type="KEGG" id="fcy:FRACYDRAFT_174022"/>
<dbReference type="InterPro" id="IPR023419">
    <property type="entry name" value="Transthyretin_CS"/>
</dbReference>
<dbReference type="Pfam" id="PF09349">
    <property type="entry name" value="OHCU_decarbox"/>
    <property type="match status" value="1"/>
</dbReference>
<comment type="pathway">
    <text evidence="4">Purine metabolism; urate degradation; (S)-allantoin from urate: step 3/3.</text>
</comment>
<evidence type="ECO:0000256" key="9">
    <source>
        <dbReference type="ARBA" id="ARBA00022631"/>
    </source>
</evidence>
<evidence type="ECO:0000256" key="4">
    <source>
        <dbReference type="ARBA" id="ARBA00004754"/>
    </source>
</evidence>
<evidence type="ECO:0000256" key="11">
    <source>
        <dbReference type="ARBA" id="ARBA00022801"/>
    </source>
</evidence>
<feature type="domain" description="Oxo-4-hydroxy-4-carboxy-5-ureidoimidazoline decarboxylase" evidence="16">
    <location>
        <begin position="11"/>
        <end position="166"/>
    </location>
</feature>
<evidence type="ECO:0000256" key="2">
    <source>
        <dbReference type="ARBA" id="ARBA00001163"/>
    </source>
</evidence>
<comment type="catalytic activity">
    <reaction evidence="1">
        <text>5-hydroxyisourate + H2O = 5-hydroxy-2-oxo-4-ureido-2,5-dihydro-1H-imidazole-5-carboxylate + H(+)</text>
        <dbReference type="Rhea" id="RHEA:23736"/>
        <dbReference type="ChEBI" id="CHEBI:15377"/>
        <dbReference type="ChEBI" id="CHEBI:15378"/>
        <dbReference type="ChEBI" id="CHEBI:18072"/>
        <dbReference type="ChEBI" id="CHEBI:58639"/>
        <dbReference type="EC" id="3.5.2.17"/>
    </reaction>
</comment>
<evidence type="ECO:0000259" key="15">
    <source>
        <dbReference type="Pfam" id="PF00576"/>
    </source>
</evidence>
<gene>
    <name evidence="17" type="ORF">FRACYDRAFT_174022</name>
</gene>
<dbReference type="Gene3D" id="2.60.40.180">
    <property type="entry name" value="Transthyretin/hydroxyisourate hydrolase domain"/>
    <property type="match status" value="1"/>
</dbReference>
<reference evidence="17 18" key="1">
    <citation type="submission" date="2016-09" db="EMBL/GenBank/DDBJ databases">
        <title>Extensive genetic diversity and differential bi-allelic expression allows diatom success in the polar Southern Ocean.</title>
        <authorList>
            <consortium name="DOE Joint Genome Institute"/>
            <person name="Mock T."/>
            <person name="Otillar R.P."/>
            <person name="Strauss J."/>
            <person name="Dupont C."/>
            <person name="Frickenhaus S."/>
            <person name="Maumus F."/>
            <person name="Mcmullan M."/>
            <person name="Sanges R."/>
            <person name="Schmutz J."/>
            <person name="Toseland A."/>
            <person name="Valas R."/>
            <person name="Veluchamy A."/>
            <person name="Ward B.J."/>
            <person name="Allen A."/>
            <person name="Barry K."/>
            <person name="Falciatore A."/>
            <person name="Ferrante M."/>
            <person name="Fortunato A.E."/>
            <person name="Gloeckner G."/>
            <person name="Gruber A."/>
            <person name="Hipkin R."/>
            <person name="Janech M."/>
            <person name="Kroth P."/>
            <person name="Leese F."/>
            <person name="Lindquist E."/>
            <person name="Lyon B.R."/>
            <person name="Martin J."/>
            <person name="Mayer C."/>
            <person name="Parker M."/>
            <person name="Quesneville H."/>
            <person name="Raymond J."/>
            <person name="Uhlig C."/>
            <person name="Valentin K.U."/>
            <person name="Worden A.Z."/>
            <person name="Armbrust E.V."/>
            <person name="Bowler C."/>
            <person name="Green B."/>
            <person name="Moulton V."/>
            <person name="Van Oosterhout C."/>
            <person name="Grigoriev I."/>
        </authorList>
    </citation>
    <scope>NUCLEOTIDE SEQUENCE [LARGE SCALE GENOMIC DNA]</scope>
    <source>
        <strain evidence="17 18">CCMP1102</strain>
    </source>
</reference>
<protein>
    <recommendedName>
        <fullName evidence="14">Parahox neighbor</fullName>
        <ecNumber evidence="8">3.5.2.17</ecNumber>
        <ecNumber evidence="7">4.1.1.97</ecNumber>
    </recommendedName>
    <alternativeName>
        <fullName evidence="13">Ureidoimidazoline (2-oxo-4-hydroxy-4-carboxy-5-) decarboxylase</fullName>
    </alternativeName>
</protein>
<dbReference type="Proteomes" id="UP000095751">
    <property type="component" value="Unassembled WGS sequence"/>
</dbReference>
<comment type="function">
    <text evidence="3">Catalyzes the stereoselective decarboxylation of 2-oxo-4-hydroxy-4-carboxy-5-ureidoimidazoline (OHCU) to (S)-allantoin.</text>
</comment>
<evidence type="ECO:0000313" key="18">
    <source>
        <dbReference type="Proteomes" id="UP000095751"/>
    </source>
</evidence>
<keyword evidence="10" id="KW-0210">Decarboxylase</keyword>
<evidence type="ECO:0000313" key="17">
    <source>
        <dbReference type="EMBL" id="OEU08953.1"/>
    </source>
</evidence>
<name>A0A1E7ETS4_9STRA</name>
<dbReference type="UniPathway" id="UPA00394">
    <property type="reaction ID" value="UER00652"/>
</dbReference>
<dbReference type="GO" id="GO:0000255">
    <property type="term" value="P:allantoin metabolic process"/>
    <property type="evidence" value="ECO:0007669"/>
    <property type="project" value="InterPro"/>
</dbReference>
<evidence type="ECO:0000256" key="7">
    <source>
        <dbReference type="ARBA" id="ARBA00012257"/>
    </source>
</evidence>
<dbReference type="GO" id="GO:0033971">
    <property type="term" value="F:hydroxyisourate hydrolase activity"/>
    <property type="evidence" value="ECO:0007669"/>
    <property type="project" value="UniProtKB-EC"/>
</dbReference>
<dbReference type="InParanoid" id="A0A1E7ETS4"/>
<dbReference type="EC" id="4.1.1.97" evidence="7"/>
<evidence type="ECO:0000259" key="16">
    <source>
        <dbReference type="Pfam" id="PF09349"/>
    </source>
</evidence>
<sequence>MTVSDLISQPLETIVDEIGGIYEHSPWVVETLFLKKETSKITTVSELAAGLKLIVNGASDDKKLKLLQAHPDLCEKVEAMKLLTVESQEEQSKSGLQSMKGEELDKFKSMNESYRAKFNFPFVLAVRNASKSTVLSALEGRLKNSSSQQEFMVALDQVHNIAWMRLLSKVNTDDAAGFLTCHVLDTASGIPAKKMKIVLTRLTPNESAGIIGEFVTNDDGRIEGGPALKGKDFIVGTYEWTFYAGDYFASRGQSMNGTPFLDIIPLRFGIDNPDDHYHVPLLVSPWGFSTYRGS</sequence>
<dbReference type="PROSITE" id="PS00768">
    <property type="entry name" value="TRANSTHYRETIN_1"/>
    <property type="match status" value="1"/>
</dbReference>
<dbReference type="InterPro" id="IPR023418">
    <property type="entry name" value="Thyroxine_BS"/>
</dbReference>
<proteinExistence type="inferred from homology"/>
<dbReference type="EMBL" id="KV784378">
    <property type="protein sequence ID" value="OEU08953.1"/>
    <property type="molecule type" value="Genomic_DNA"/>
</dbReference>
<organism evidence="17 18">
    <name type="scientific">Fragilariopsis cylindrus CCMP1102</name>
    <dbReference type="NCBI Taxonomy" id="635003"/>
    <lineage>
        <taxon>Eukaryota</taxon>
        <taxon>Sar</taxon>
        <taxon>Stramenopiles</taxon>
        <taxon>Ochrophyta</taxon>
        <taxon>Bacillariophyta</taxon>
        <taxon>Bacillariophyceae</taxon>
        <taxon>Bacillariophycidae</taxon>
        <taxon>Bacillariales</taxon>
        <taxon>Bacillariaceae</taxon>
        <taxon>Fragilariopsis</taxon>
    </lineage>
</organism>
<dbReference type="GO" id="GO:0019628">
    <property type="term" value="P:urate catabolic process"/>
    <property type="evidence" value="ECO:0007669"/>
    <property type="project" value="UniProtKB-UniPathway"/>
</dbReference>
<evidence type="ECO:0000256" key="8">
    <source>
        <dbReference type="ARBA" id="ARBA00012609"/>
    </source>
</evidence>
<dbReference type="InterPro" id="IPR023416">
    <property type="entry name" value="Transthyretin/HIU_hydrolase_d"/>
</dbReference>
<dbReference type="GO" id="GO:0006144">
    <property type="term" value="P:purine nucleobase metabolic process"/>
    <property type="evidence" value="ECO:0007669"/>
    <property type="project" value="UniProtKB-KW"/>
</dbReference>
<evidence type="ECO:0000256" key="6">
    <source>
        <dbReference type="ARBA" id="ARBA00011881"/>
    </source>
</evidence>
<dbReference type="SUPFAM" id="SSF49472">
    <property type="entry name" value="Transthyretin (synonym: prealbumin)"/>
    <property type="match status" value="1"/>
</dbReference>
<dbReference type="CDD" id="cd05822">
    <property type="entry name" value="TLP_HIUase"/>
    <property type="match status" value="1"/>
</dbReference>
<dbReference type="FunFam" id="2.60.40.180:FF:000005">
    <property type="entry name" value="5-hydroxyisourate hydrolase"/>
    <property type="match status" value="1"/>
</dbReference>
<dbReference type="SUPFAM" id="SSF158694">
    <property type="entry name" value="UraD-Like"/>
    <property type="match status" value="1"/>
</dbReference>
<keyword evidence="12" id="KW-0456">Lyase</keyword>